<dbReference type="SUPFAM" id="SSF51679">
    <property type="entry name" value="Bacterial luciferase-like"/>
    <property type="match status" value="1"/>
</dbReference>
<protein>
    <submittedName>
        <fullName evidence="1">Luciferase-like monooxygenase</fullName>
        <ecNumber evidence="1">1.14.-.-</ecNumber>
    </submittedName>
</protein>
<organism evidence="1 2">
    <name type="scientific">Staphylococcus aureus</name>
    <dbReference type="NCBI Taxonomy" id="1280"/>
    <lineage>
        <taxon>Bacteria</taxon>
        <taxon>Bacillati</taxon>
        <taxon>Bacillota</taxon>
        <taxon>Bacilli</taxon>
        <taxon>Bacillales</taxon>
        <taxon>Staphylococcaceae</taxon>
        <taxon>Staphylococcus</taxon>
    </lineage>
</organism>
<evidence type="ECO:0000313" key="2">
    <source>
        <dbReference type="Proteomes" id="UP000255091"/>
    </source>
</evidence>
<keyword evidence="1" id="KW-0560">Oxidoreductase</keyword>
<dbReference type="CDD" id="cd00347">
    <property type="entry name" value="Flavin_utilizing_monoxygenases"/>
    <property type="match status" value="1"/>
</dbReference>
<accession>A0A380DI88</accession>
<dbReference type="AlphaFoldDB" id="A0A380DI88"/>
<dbReference type="Gene3D" id="3.20.20.30">
    <property type="entry name" value="Luciferase-like domain"/>
    <property type="match status" value="1"/>
</dbReference>
<dbReference type="GO" id="GO:0016705">
    <property type="term" value="F:oxidoreductase activity, acting on paired donors, with incorporation or reduction of molecular oxygen"/>
    <property type="evidence" value="ECO:0007669"/>
    <property type="project" value="InterPro"/>
</dbReference>
<dbReference type="InterPro" id="IPR036661">
    <property type="entry name" value="Luciferase-like_sf"/>
</dbReference>
<dbReference type="PANTHER" id="PTHR30137">
    <property type="entry name" value="LUCIFERASE-LIKE MONOOXYGENASE"/>
    <property type="match status" value="1"/>
</dbReference>
<sequence>MVKLSVLDYALIDEGKDAQKALQDSVTLAKLADRLGFKRIWFTEHHMYQRLRVVVQNF</sequence>
<dbReference type="EMBL" id="UHAP01000001">
    <property type="protein sequence ID" value="SUK30597.1"/>
    <property type="molecule type" value="Genomic_DNA"/>
</dbReference>
<dbReference type="PANTHER" id="PTHR30137:SF6">
    <property type="entry name" value="LUCIFERASE-LIKE MONOOXYGENASE"/>
    <property type="match status" value="1"/>
</dbReference>
<evidence type="ECO:0000313" key="1">
    <source>
        <dbReference type="EMBL" id="SUK30597.1"/>
    </source>
</evidence>
<dbReference type="GO" id="GO:0004497">
    <property type="term" value="F:monooxygenase activity"/>
    <property type="evidence" value="ECO:0007669"/>
    <property type="project" value="UniProtKB-KW"/>
</dbReference>
<proteinExistence type="predicted"/>
<keyword evidence="1" id="KW-0503">Monooxygenase</keyword>
<dbReference type="InterPro" id="IPR050766">
    <property type="entry name" value="Bact_Lucif_Oxidored"/>
</dbReference>
<gene>
    <name evidence="1" type="ORF">NCTC6133_00355</name>
</gene>
<dbReference type="GO" id="GO:0005829">
    <property type="term" value="C:cytosol"/>
    <property type="evidence" value="ECO:0007669"/>
    <property type="project" value="TreeGrafter"/>
</dbReference>
<name>A0A380DI88_STAAU</name>
<dbReference type="Proteomes" id="UP000255091">
    <property type="component" value="Unassembled WGS sequence"/>
</dbReference>
<dbReference type="EC" id="1.14.-.-" evidence="1"/>
<reference evidence="1 2" key="1">
    <citation type="submission" date="2018-06" db="EMBL/GenBank/DDBJ databases">
        <authorList>
            <consortium name="Pathogen Informatics"/>
            <person name="Doyle S."/>
        </authorList>
    </citation>
    <scope>NUCLEOTIDE SEQUENCE [LARGE SCALE GENOMIC DNA]</scope>
    <source>
        <strain evidence="1 2">NCTC6133</strain>
    </source>
</reference>